<evidence type="ECO:0000256" key="4">
    <source>
        <dbReference type="ARBA" id="ARBA00022692"/>
    </source>
</evidence>
<keyword evidence="4 9" id="KW-0812">Transmembrane</keyword>
<name>A0A4R3YW33_9GAMM</name>
<evidence type="ECO:0000256" key="3">
    <source>
        <dbReference type="ARBA" id="ARBA00022452"/>
    </source>
</evidence>
<sequence length="698" mass="76605">MKSSFSIAAVAIAASLSSNVLAAAEETLLVTGSEARHSPAVSDAALLAAGTGSRLGLSDKEIPRHTETISQNNIITMGKRTLTEVVESAPGMSGATSPTLSNSVSLRGFTPVSWLYDGVTVPGSTLQGGDPVHYQSIDVLYGTGSVINGLSSAGGSINLIPRQASFGPHPIELDYGWSSFASHRVHVGTGGTLVDKLAAGRLDVSASSTGSQVEGERQRPQRMTGSLLLTPTDNTMLTFNIDRMMSDTHNPYFGTPLIDGKTKKRLRHTNFNNLEDAWIRSQATSIQATQSWFASSELTFENKLYYYSGFREWHNAERYYPAASRPGYITRDSFGDIAHDDKLTGNRTTVTLDKPVGGLDNRVIAGMDLSQREFAYYSNGFAGEDSVPVINSPKTPFSSGNAPRRALTRQVTQNQYALFVEDKLNMTDAIAVLAQARYSNLEMKWNFRQQNQADYRSYDFITLAVGPTWDITDDITVYANYATGKEPGNDIFFISPAQTSLPLTNVQQYEAGVKGTFWHQRGEVKLAVYDLQKKNLYQQDALQTDIWNAVGKQTSRGVELSGSIQPWDSLTLAGNAAYTHARFDAYQQGGQDLAGNTPRYVPQWTANLSARYRATQQLGLGAQLHYVGSSYNNDTNSDRMAGYTTIDLSADYEVLPGMTLGTRVRNLTDRFYSWQRTYATQELIAPGRTYEAFVNIRI</sequence>
<evidence type="ECO:0000256" key="11">
    <source>
        <dbReference type="RuleBase" id="RU003357"/>
    </source>
</evidence>
<dbReference type="Gene3D" id="2.40.170.20">
    <property type="entry name" value="TonB-dependent receptor, beta-barrel domain"/>
    <property type="match status" value="1"/>
</dbReference>
<feature type="signal peptide" evidence="12">
    <location>
        <begin position="1"/>
        <end position="22"/>
    </location>
</feature>
<dbReference type="InterPro" id="IPR012910">
    <property type="entry name" value="Plug_dom"/>
</dbReference>
<proteinExistence type="inferred from homology"/>
<keyword evidence="15" id="KW-0675">Receptor</keyword>
<evidence type="ECO:0000256" key="8">
    <source>
        <dbReference type="ARBA" id="ARBA00023237"/>
    </source>
</evidence>
<keyword evidence="7 9" id="KW-0472">Membrane</keyword>
<evidence type="ECO:0000259" key="14">
    <source>
        <dbReference type="Pfam" id="PF07715"/>
    </source>
</evidence>
<comment type="subcellular location">
    <subcellularLocation>
        <location evidence="1 9">Cell outer membrane</location>
        <topology evidence="1 9">Multi-pass membrane protein</topology>
    </subcellularLocation>
</comment>
<dbReference type="GO" id="GO:0009279">
    <property type="term" value="C:cell outer membrane"/>
    <property type="evidence" value="ECO:0007669"/>
    <property type="project" value="UniProtKB-SubCell"/>
</dbReference>
<dbReference type="PANTHER" id="PTHR32552:SF84">
    <property type="entry name" value="TONB-DEPENDENT RECEPTOR-RELATED"/>
    <property type="match status" value="1"/>
</dbReference>
<dbReference type="RefSeq" id="WP_131865369.1">
    <property type="nucleotide sequence ID" value="NZ_SMCR01000004.1"/>
</dbReference>
<reference evidence="15 16" key="1">
    <citation type="submission" date="2019-03" db="EMBL/GenBank/DDBJ databases">
        <title>Genomic Encyclopedia of Type Strains, Phase IV (KMG-IV): sequencing the most valuable type-strain genomes for metagenomic binning, comparative biology and taxonomic classification.</title>
        <authorList>
            <person name="Goeker M."/>
        </authorList>
    </citation>
    <scope>NUCLEOTIDE SEQUENCE [LARGE SCALE GENOMIC DNA]</scope>
    <source>
        <strain evidence="15 16">DSM 19580</strain>
    </source>
</reference>
<dbReference type="PANTHER" id="PTHR32552">
    <property type="entry name" value="FERRICHROME IRON RECEPTOR-RELATED"/>
    <property type="match status" value="1"/>
</dbReference>
<dbReference type="OrthoDB" id="127311at2"/>
<dbReference type="Gene3D" id="2.170.130.10">
    <property type="entry name" value="TonB-dependent receptor, plug domain"/>
    <property type="match status" value="1"/>
</dbReference>
<dbReference type="AlphaFoldDB" id="A0A4R3YW33"/>
<dbReference type="Proteomes" id="UP000295719">
    <property type="component" value="Unassembled WGS sequence"/>
</dbReference>
<dbReference type="Pfam" id="PF00593">
    <property type="entry name" value="TonB_dep_Rec_b-barrel"/>
    <property type="match status" value="1"/>
</dbReference>
<evidence type="ECO:0000256" key="12">
    <source>
        <dbReference type="SAM" id="SignalP"/>
    </source>
</evidence>
<feature type="domain" description="TonB-dependent receptor plug" evidence="14">
    <location>
        <begin position="60"/>
        <end position="155"/>
    </location>
</feature>
<keyword evidence="6 10" id="KW-0798">TonB box</keyword>
<feature type="domain" description="TonB-dependent receptor-like beta-barrel" evidence="13">
    <location>
        <begin position="246"/>
        <end position="667"/>
    </location>
</feature>
<evidence type="ECO:0000256" key="6">
    <source>
        <dbReference type="ARBA" id="ARBA00023077"/>
    </source>
</evidence>
<evidence type="ECO:0000256" key="9">
    <source>
        <dbReference type="PROSITE-ProRule" id="PRU01360"/>
    </source>
</evidence>
<evidence type="ECO:0000313" key="15">
    <source>
        <dbReference type="EMBL" id="TCV96800.1"/>
    </source>
</evidence>
<organism evidence="15 16">
    <name type="scientific">Biostraticola tofi</name>
    <dbReference type="NCBI Taxonomy" id="466109"/>
    <lineage>
        <taxon>Bacteria</taxon>
        <taxon>Pseudomonadati</taxon>
        <taxon>Pseudomonadota</taxon>
        <taxon>Gammaproteobacteria</taxon>
        <taxon>Enterobacterales</taxon>
        <taxon>Bruguierivoracaceae</taxon>
        <taxon>Biostraticola</taxon>
    </lineage>
</organism>
<evidence type="ECO:0000256" key="1">
    <source>
        <dbReference type="ARBA" id="ARBA00004571"/>
    </source>
</evidence>
<evidence type="ECO:0000256" key="7">
    <source>
        <dbReference type="ARBA" id="ARBA00023136"/>
    </source>
</evidence>
<dbReference type="InterPro" id="IPR000531">
    <property type="entry name" value="Beta-barrel_TonB"/>
</dbReference>
<keyword evidence="3 9" id="KW-1134">Transmembrane beta strand</keyword>
<dbReference type="InterPro" id="IPR010916">
    <property type="entry name" value="TonB_box_CS"/>
</dbReference>
<keyword evidence="8 9" id="KW-0998">Cell outer membrane</keyword>
<evidence type="ECO:0000256" key="5">
    <source>
        <dbReference type="ARBA" id="ARBA00022729"/>
    </source>
</evidence>
<evidence type="ECO:0000313" key="16">
    <source>
        <dbReference type="Proteomes" id="UP000295719"/>
    </source>
</evidence>
<dbReference type="EMBL" id="SMCR01000004">
    <property type="protein sequence ID" value="TCV96800.1"/>
    <property type="molecule type" value="Genomic_DNA"/>
</dbReference>
<dbReference type="InterPro" id="IPR039426">
    <property type="entry name" value="TonB-dep_rcpt-like"/>
</dbReference>
<dbReference type="GO" id="GO:0015344">
    <property type="term" value="F:siderophore uptake transmembrane transporter activity"/>
    <property type="evidence" value="ECO:0007669"/>
    <property type="project" value="TreeGrafter"/>
</dbReference>
<protein>
    <submittedName>
        <fullName evidence="15">Iron complex outermembrane receptor protein</fullName>
    </submittedName>
</protein>
<dbReference type="PROSITE" id="PS52016">
    <property type="entry name" value="TONB_DEPENDENT_REC_3"/>
    <property type="match status" value="1"/>
</dbReference>
<keyword evidence="16" id="KW-1185">Reference proteome</keyword>
<comment type="similarity">
    <text evidence="9 11">Belongs to the TonB-dependent receptor family.</text>
</comment>
<comment type="caution">
    <text evidence="15">The sequence shown here is derived from an EMBL/GenBank/DDBJ whole genome shotgun (WGS) entry which is preliminary data.</text>
</comment>
<keyword evidence="5 12" id="KW-0732">Signal</keyword>
<evidence type="ECO:0000256" key="10">
    <source>
        <dbReference type="PROSITE-ProRule" id="PRU10143"/>
    </source>
</evidence>
<evidence type="ECO:0000256" key="2">
    <source>
        <dbReference type="ARBA" id="ARBA00022448"/>
    </source>
</evidence>
<gene>
    <name evidence="15" type="ORF">EDC52_104240</name>
</gene>
<dbReference type="Pfam" id="PF07715">
    <property type="entry name" value="Plug"/>
    <property type="match status" value="1"/>
</dbReference>
<evidence type="ECO:0000259" key="13">
    <source>
        <dbReference type="Pfam" id="PF00593"/>
    </source>
</evidence>
<keyword evidence="2 9" id="KW-0813">Transport</keyword>
<feature type="chain" id="PRO_5020767601" evidence="12">
    <location>
        <begin position="23"/>
        <end position="698"/>
    </location>
</feature>
<dbReference type="SUPFAM" id="SSF56935">
    <property type="entry name" value="Porins"/>
    <property type="match status" value="1"/>
</dbReference>
<feature type="short sequence motif" description="TonB box" evidence="10">
    <location>
        <begin position="27"/>
        <end position="33"/>
    </location>
</feature>
<accession>A0A4R3YW33</accession>
<dbReference type="PROSITE" id="PS00430">
    <property type="entry name" value="TONB_DEPENDENT_REC_1"/>
    <property type="match status" value="1"/>
</dbReference>
<dbReference type="InterPro" id="IPR036942">
    <property type="entry name" value="Beta-barrel_TonB_sf"/>
</dbReference>
<dbReference type="CDD" id="cd01347">
    <property type="entry name" value="ligand_gated_channel"/>
    <property type="match status" value="1"/>
</dbReference>
<dbReference type="InterPro" id="IPR037066">
    <property type="entry name" value="Plug_dom_sf"/>
</dbReference>